<evidence type="ECO:0000256" key="2">
    <source>
        <dbReference type="ARBA" id="ARBA00022525"/>
    </source>
</evidence>
<protein>
    <recommendedName>
        <fullName evidence="5">Fibrillar collagen NC1 domain-containing protein</fullName>
    </recommendedName>
</protein>
<evidence type="ECO:0000256" key="3">
    <source>
        <dbReference type="SAM" id="MobiDB-lite"/>
    </source>
</evidence>
<dbReference type="GO" id="GO:0005576">
    <property type="term" value="C:extracellular region"/>
    <property type="evidence" value="ECO:0007669"/>
    <property type="project" value="UniProtKB-SubCell"/>
</dbReference>
<keyword evidence="4" id="KW-1133">Transmembrane helix</keyword>
<proteinExistence type="predicted"/>
<keyword evidence="4" id="KW-0472">Membrane</keyword>
<evidence type="ECO:0000256" key="4">
    <source>
        <dbReference type="SAM" id="Phobius"/>
    </source>
</evidence>
<feature type="transmembrane region" description="Helical" evidence="4">
    <location>
        <begin position="12"/>
        <end position="33"/>
    </location>
</feature>
<accession>A0A2N9LEG6</accession>
<feature type="domain" description="Fibrillar collagen NC1" evidence="5">
    <location>
        <begin position="137"/>
        <end position="175"/>
    </location>
</feature>
<dbReference type="GO" id="GO:0005201">
    <property type="term" value="F:extracellular matrix structural constituent"/>
    <property type="evidence" value="ECO:0007669"/>
    <property type="project" value="InterPro"/>
</dbReference>
<comment type="subcellular location">
    <subcellularLocation>
        <location evidence="1">Secreted</location>
    </subcellularLocation>
</comment>
<feature type="region of interest" description="Disordered" evidence="3">
    <location>
        <begin position="153"/>
        <end position="175"/>
    </location>
</feature>
<dbReference type="PROSITE" id="PS51461">
    <property type="entry name" value="NC1_FIB"/>
    <property type="match status" value="1"/>
</dbReference>
<reference evidence="7" key="1">
    <citation type="submission" date="2018-02" db="EMBL/GenBank/DDBJ databases">
        <authorList>
            <person name="Hausmann B."/>
        </authorList>
    </citation>
    <scope>NUCLEOTIDE SEQUENCE [LARGE SCALE GENOMIC DNA]</scope>
    <source>
        <strain evidence="7">Peat soil MAG SbA5</strain>
    </source>
</reference>
<keyword evidence="2" id="KW-0964">Secreted</keyword>
<evidence type="ECO:0000313" key="6">
    <source>
        <dbReference type="EMBL" id="SPE21667.1"/>
    </source>
</evidence>
<evidence type="ECO:0000256" key="1">
    <source>
        <dbReference type="ARBA" id="ARBA00004613"/>
    </source>
</evidence>
<name>A0A2N9LEG6_9BACT</name>
<gene>
    <name evidence="6" type="ORF">SBA5_320039</name>
</gene>
<dbReference type="InterPro" id="IPR000885">
    <property type="entry name" value="Fib_collagen_C"/>
</dbReference>
<dbReference type="Proteomes" id="UP000239735">
    <property type="component" value="Unassembled WGS sequence"/>
</dbReference>
<organism evidence="6 7">
    <name type="scientific">Candidatus Sulfuritelmatomonas gaucii</name>
    <dbReference type="NCBI Taxonomy" id="2043161"/>
    <lineage>
        <taxon>Bacteria</taxon>
        <taxon>Pseudomonadati</taxon>
        <taxon>Acidobacteriota</taxon>
        <taxon>Terriglobia</taxon>
        <taxon>Terriglobales</taxon>
        <taxon>Acidobacteriaceae</taxon>
        <taxon>Candidatus Sulfuritelmatomonas</taxon>
    </lineage>
</organism>
<evidence type="ECO:0000259" key="5">
    <source>
        <dbReference type="PROSITE" id="PS51461"/>
    </source>
</evidence>
<dbReference type="EMBL" id="OKRB01000089">
    <property type="protein sequence ID" value="SPE21667.1"/>
    <property type="molecule type" value="Genomic_DNA"/>
</dbReference>
<dbReference type="AlphaFoldDB" id="A0A2N9LEG6"/>
<keyword evidence="4" id="KW-0812">Transmembrane</keyword>
<sequence>MQHIDNQTIQLILIAVVVLAMLFQSIILIALFATMRKAAHDASEKIDRIQSSVIPLIDNARALVERLTPKIDKTSDDLTALAHSLRIQTDELQTAANEIISRVRVQASRLDALMSDLLDGVDRASSFMADAVAKPMRQVSAVIASVKAAVESLRSAEPGPRSHPGNSPGDSDLFV</sequence>
<evidence type="ECO:0000313" key="7">
    <source>
        <dbReference type="Proteomes" id="UP000239735"/>
    </source>
</evidence>